<evidence type="ECO:0000313" key="8">
    <source>
        <dbReference type="EMBL" id="EAR82223.2"/>
    </source>
</evidence>
<dbReference type="SMART" id="SM00744">
    <property type="entry name" value="RINGv"/>
    <property type="match status" value="1"/>
</dbReference>
<dbReference type="GeneID" id="7835083"/>
<name>Q22A96_TETTS</name>
<keyword evidence="1" id="KW-0479">Metal-binding</keyword>
<dbReference type="SUPFAM" id="SSF57850">
    <property type="entry name" value="RING/U-box"/>
    <property type="match status" value="1"/>
</dbReference>
<dbReference type="Proteomes" id="UP000009168">
    <property type="component" value="Unassembled WGS sequence"/>
</dbReference>
<dbReference type="PANTHER" id="PTHR46210">
    <property type="entry name" value="FHA DOMAIN-CONTAINING PROTEIN"/>
    <property type="match status" value="1"/>
</dbReference>
<dbReference type="RefSeq" id="XP_001029886.2">
    <property type="nucleotide sequence ID" value="XM_001029886.2"/>
</dbReference>
<feature type="coiled-coil region" evidence="4">
    <location>
        <begin position="222"/>
        <end position="249"/>
    </location>
</feature>
<feature type="domain" description="FHA" evidence="6">
    <location>
        <begin position="376"/>
        <end position="420"/>
    </location>
</feature>
<evidence type="ECO:0000259" key="7">
    <source>
        <dbReference type="PROSITE" id="PS51292"/>
    </source>
</evidence>
<dbReference type="EMBL" id="GG662347">
    <property type="protein sequence ID" value="EAR82223.2"/>
    <property type="molecule type" value="Genomic_DNA"/>
</dbReference>
<keyword evidence="3" id="KW-0862">Zinc</keyword>
<keyword evidence="4" id="KW-0175">Coiled coil</keyword>
<proteinExistence type="predicted"/>
<feature type="compositionally biased region" description="Basic residues" evidence="5">
    <location>
        <begin position="29"/>
        <end position="42"/>
    </location>
</feature>
<accession>Q22A96</accession>
<feature type="compositionally biased region" description="Polar residues" evidence="5">
    <location>
        <begin position="498"/>
        <end position="516"/>
    </location>
</feature>
<dbReference type="PANTHER" id="PTHR46210:SF1">
    <property type="entry name" value="FHA DOMAIN-CONTAINING PROTEIN"/>
    <property type="match status" value="1"/>
</dbReference>
<feature type="region of interest" description="Disordered" evidence="5">
    <location>
        <begin position="460"/>
        <end position="516"/>
    </location>
</feature>
<dbReference type="Pfam" id="PF12906">
    <property type="entry name" value="RINGv"/>
    <property type="match status" value="1"/>
</dbReference>
<feature type="compositionally biased region" description="Polar residues" evidence="5">
    <location>
        <begin position="55"/>
        <end position="71"/>
    </location>
</feature>
<feature type="compositionally biased region" description="Basic residues" evidence="5">
    <location>
        <begin position="467"/>
        <end position="476"/>
    </location>
</feature>
<evidence type="ECO:0000256" key="3">
    <source>
        <dbReference type="ARBA" id="ARBA00022833"/>
    </source>
</evidence>
<evidence type="ECO:0000256" key="2">
    <source>
        <dbReference type="ARBA" id="ARBA00022771"/>
    </source>
</evidence>
<feature type="compositionally biased region" description="Basic residues" evidence="5">
    <location>
        <begin position="1"/>
        <end position="21"/>
    </location>
</feature>
<dbReference type="STRING" id="312017.Q22A96"/>
<evidence type="ECO:0000256" key="1">
    <source>
        <dbReference type="ARBA" id="ARBA00022723"/>
    </source>
</evidence>
<evidence type="ECO:0000256" key="5">
    <source>
        <dbReference type="SAM" id="MobiDB-lite"/>
    </source>
</evidence>
<dbReference type="InterPro" id="IPR000253">
    <property type="entry name" value="FHA_dom"/>
</dbReference>
<dbReference type="GO" id="GO:0008270">
    <property type="term" value="F:zinc ion binding"/>
    <property type="evidence" value="ECO:0007669"/>
    <property type="project" value="UniProtKB-KW"/>
</dbReference>
<dbReference type="PROSITE" id="PS51292">
    <property type="entry name" value="ZF_RING_CH"/>
    <property type="match status" value="1"/>
</dbReference>
<dbReference type="OrthoDB" id="264354at2759"/>
<dbReference type="CDD" id="cd00060">
    <property type="entry name" value="FHA"/>
    <property type="match status" value="1"/>
</dbReference>
<dbReference type="AlphaFoldDB" id="Q22A96"/>
<sequence length="610" mass="70003">MKGVKKFKKQKHQTLQNKKKASFFNKEKGKIKKSSKRAKQLKKMNLGDKQKKPAITNQPSKRMATGQGQNSKDLKPYVEVKLVTWNKDSHGLFDYESKSVDLKFIKIETPCEIYRLKKEPAADGSKEKEEFKLLDSPIEQNNKENLTNKNSVFLASIDVNEAVMRGSQFQFNAFRDSLGTFNENQQQQESYLIVRSLKNEKNVQKGYELKIGDIVKFGRIEYQVIQVRNKDEQAQIRNIQKQIHFQDEQMINESQQRQCKICLGEEETADNFFCNPCDCKGSCEYVHFECLKNWIQSKVKQKKADNTIVYSWKKSDCELCKKPLPKHVNYHNKLNDLLDVEIPDDKPYIILESIAKEKKVVKTLFIFSTNVEDKEIKLGRGHQCEVRISDISVSRTHSMIKYKDGKFTIFDNNSKFGTLIKINENLDIVSDKKAVQIGRTVITFAQKMGSVGQGNQFQERSETQKINSHHHHHHNHNFPNVQILNGAPNSPIVPHNQPLPNGSSNGGSQTNIPVNGQAPINNYNGYYNNGFYGNLQQQVQFSAAESAQYAYLQQINQGQVANQIGNQQIQQQNTNIYSIPSQYQNNTYPTYQAGSDQTVLKQSNKSNRQQ</sequence>
<dbReference type="Gene3D" id="3.30.40.10">
    <property type="entry name" value="Zinc/RING finger domain, C3HC4 (zinc finger)"/>
    <property type="match status" value="1"/>
</dbReference>
<evidence type="ECO:0000256" key="4">
    <source>
        <dbReference type="SAM" id="Coils"/>
    </source>
</evidence>
<reference evidence="9" key="1">
    <citation type="journal article" date="2006" name="PLoS Biol.">
        <title>Macronuclear genome sequence of the ciliate Tetrahymena thermophila, a model eukaryote.</title>
        <authorList>
            <person name="Eisen J.A."/>
            <person name="Coyne R.S."/>
            <person name="Wu M."/>
            <person name="Wu D."/>
            <person name="Thiagarajan M."/>
            <person name="Wortman J.R."/>
            <person name="Badger J.H."/>
            <person name="Ren Q."/>
            <person name="Amedeo P."/>
            <person name="Jones K.M."/>
            <person name="Tallon L.J."/>
            <person name="Delcher A.L."/>
            <person name="Salzberg S.L."/>
            <person name="Silva J.C."/>
            <person name="Haas B.J."/>
            <person name="Majoros W.H."/>
            <person name="Farzad M."/>
            <person name="Carlton J.M."/>
            <person name="Smith R.K. Jr."/>
            <person name="Garg J."/>
            <person name="Pearlman R.E."/>
            <person name="Karrer K.M."/>
            <person name="Sun L."/>
            <person name="Manning G."/>
            <person name="Elde N.C."/>
            <person name="Turkewitz A.P."/>
            <person name="Asai D.J."/>
            <person name="Wilkes D.E."/>
            <person name="Wang Y."/>
            <person name="Cai H."/>
            <person name="Collins K."/>
            <person name="Stewart B.A."/>
            <person name="Lee S.R."/>
            <person name="Wilamowska K."/>
            <person name="Weinberg Z."/>
            <person name="Ruzzo W.L."/>
            <person name="Wloga D."/>
            <person name="Gaertig J."/>
            <person name="Frankel J."/>
            <person name="Tsao C.-C."/>
            <person name="Gorovsky M.A."/>
            <person name="Keeling P.J."/>
            <person name="Waller R.F."/>
            <person name="Patron N.J."/>
            <person name="Cherry J.M."/>
            <person name="Stover N.A."/>
            <person name="Krieger C.J."/>
            <person name="del Toro C."/>
            <person name="Ryder H.F."/>
            <person name="Williamson S.C."/>
            <person name="Barbeau R.A."/>
            <person name="Hamilton E.P."/>
            <person name="Orias E."/>
        </authorList>
    </citation>
    <scope>NUCLEOTIDE SEQUENCE [LARGE SCALE GENOMIC DNA]</scope>
    <source>
        <strain evidence="9">SB210</strain>
    </source>
</reference>
<dbReference type="InParanoid" id="Q22A96"/>
<feature type="domain" description="RING-CH-type" evidence="7">
    <location>
        <begin position="251"/>
        <end position="327"/>
    </location>
</feature>
<dbReference type="InterPro" id="IPR011016">
    <property type="entry name" value="Znf_RING-CH"/>
</dbReference>
<keyword evidence="2" id="KW-0863">Zinc-finger</keyword>
<organism evidence="8 9">
    <name type="scientific">Tetrahymena thermophila (strain SB210)</name>
    <dbReference type="NCBI Taxonomy" id="312017"/>
    <lineage>
        <taxon>Eukaryota</taxon>
        <taxon>Sar</taxon>
        <taxon>Alveolata</taxon>
        <taxon>Ciliophora</taxon>
        <taxon>Intramacronucleata</taxon>
        <taxon>Oligohymenophorea</taxon>
        <taxon>Hymenostomatida</taxon>
        <taxon>Tetrahymenina</taxon>
        <taxon>Tetrahymenidae</taxon>
        <taxon>Tetrahymena</taxon>
    </lineage>
</organism>
<dbReference type="KEGG" id="tet:TTHERM_01260780"/>
<evidence type="ECO:0000313" key="9">
    <source>
        <dbReference type="Proteomes" id="UP000009168"/>
    </source>
</evidence>
<gene>
    <name evidence="8" type="ORF">TTHERM_01260780</name>
</gene>
<dbReference type="Gene3D" id="2.60.200.20">
    <property type="match status" value="1"/>
</dbReference>
<protein>
    <submittedName>
        <fullName evidence="8">Zinc finger protein</fullName>
    </submittedName>
</protein>
<feature type="region of interest" description="Disordered" evidence="5">
    <location>
        <begin position="1"/>
        <end position="71"/>
    </location>
</feature>
<evidence type="ECO:0000259" key="6">
    <source>
        <dbReference type="PROSITE" id="PS50006"/>
    </source>
</evidence>
<dbReference type="CDD" id="cd16495">
    <property type="entry name" value="RING_CH-C4HC3_MARCH"/>
    <property type="match status" value="1"/>
</dbReference>
<keyword evidence="9" id="KW-1185">Reference proteome</keyword>
<dbReference type="HOGENOM" id="CLU_034613_1_0_1"/>
<dbReference type="InterPro" id="IPR013083">
    <property type="entry name" value="Znf_RING/FYVE/PHD"/>
</dbReference>
<dbReference type="Pfam" id="PF00498">
    <property type="entry name" value="FHA"/>
    <property type="match status" value="1"/>
</dbReference>
<dbReference type="SUPFAM" id="SSF49879">
    <property type="entry name" value="SMAD/FHA domain"/>
    <property type="match status" value="1"/>
</dbReference>
<dbReference type="PROSITE" id="PS50006">
    <property type="entry name" value="FHA_DOMAIN"/>
    <property type="match status" value="1"/>
</dbReference>
<dbReference type="InterPro" id="IPR008984">
    <property type="entry name" value="SMAD_FHA_dom_sf"/>
</dbReference>
<dbReference type="eggNOG" id="KOG1609">
    <property type="taxonomic scope" value="Eukaryota"/>
</dbReference>